<sequence length="256" mass="29389">MRTFEFLLYKAGCKRTSQICHNTKETFLNLPMISIDDTNVTFLQSNNESACIQNCLENCKCQAYSYTSLKEGQVVDQSRNDTQGCWFWYSIPNNLKAEGRHNISIRVSEELRGPHVNARSIFLKRVLPLAVVISALVLFSLCILTYIYYKRLVNGIAEKTQQNIELQSSNMRRVIELLDPDHSIEDDTEGVDVPYFELDNTLIAATQDFSEKNKLGSNLSSSIGKASRRTRNYGEEAWSLWTEQKPQEFMDQTLME</sequence>
<organism evidence="1 2">
    <name type="scientific">Cichorium intybus</name>
    <name type="common">Chicory</name>
    <dbReference type="NCBI Taxonomy" id="13427"/>
    <lineage>
        <taxon>Eukaryota</taxon>
        <taxon>Viridiplantae</taxon>
        <taxon>Streptophyta</taxon>
        <taxon>Embryophyta</taxon>
        <taxon>Tracheophyta</taxon>
        <taxon>Spermatophyta</taxon>
        <taxon>Magnoliopsida</taxon>
        <taxon>eudicotyledons</taxon>
        <taxon>Gunneridae</taxon>
        <taxon>Pentapetalae</taxon>
        <taxon>asterids</taxon>
        <taxon>campanulids</taxon>
        <taxon>Asterales</taxon>
        <taxon>Asteraceae</taxon>
        <taxon>Cichorioideae</taxon>
        <taxon>Cichorieae</taxon>
        <taxon>Cichoriinae</taxon>
        <taxon>Cichorium</taxon>
    </lineage>
</organism>
<accession>A0ACB8Z133</accession>
<evidence type="ECO:0000313" key="2">
    <source>
        <dbReference type="Proteomes" id="UP001055811"/>
    </source>
</evidence>
<comment type="caution">
    <text evidence="1">The sequence shown here is derived from an EMBL/GenBank/DDBJ whole genome shotgun (WGS) entry which is preliminary data.</text>
</comment>
<keyword evidence="2" id="KW-1185">Reference proteome</keyword>
<dbReference type="Proteomes" id="UP001055811">
    <property type="component" value="Linkage Group LG09"/>
</dbReference>
<gene>
    <name evidence="1" type="ORF">L2E82_49567</name>
</gene>
<dbReference type="EMBL" id="CM042017">
    <property type="protein sequence ID" value="KAI3691283.1"/>
    <property type="molecule type" value="Genomic_DNA"/>
</dbReference>
<reference evidence="1 2" key="2">
    <citation type="journal article" date="2022" name="Mol. Ecol. Resour.">
        <title>The genomes of chicory, endive, great burdock and yacon provide insights into Asteraceae paleo-polyploidization history and plant inulin production.</title>
        <authorList>
            <person name="Fan W."/>
            <person name="Wang S."/>
            <person name="Wang H."/>
            <person name="Wang A."/>
            <person name="Jiang F."/>
            <person name="Liu H."/>
            <person name="Zhao H."/>
            <person name="Xu D."/>
            <person name="Zhang Y."/>
        </authorList>
    </citation>
    <scope>NUCLEOTIDE SEQUENCE [LARGE SCALE GENOMIC DNA]</scope>
    <source>
        <strain evidence="2">cv. Punajuju</strain>
        <tissue evidence="1">Leaves</tissue>
    </source>
</reference>
<proteinExistence type="predicted"/>
<reference evidence="2" key="1">
    <citation type="journal article" date="2022" name="Mol. Ecol. Resour.">
        <title>The genomes of chicory, endive, great burdock and yacon provide insights into Asteraceae palaeo-polyploidization history and plant inulin production.</title>
        <authorList>
            <person name="Fan W."/>
            <person name="Wang S."/>
            <person name="Wang H."/>
            <person name="Wang A."/>
            <person name="Jiang F."/>
            <person name="Liu H."/>
            <person name="Zhao H."/>
            <person name="Xu D."/>
            <person name="Zhang Y."/>
        </authorList>
    </citation>
    <scope>NUCLEOTIDE SEQUENCE [LARGE SCALE GENOMIC DNA]</scope>
    <source>
        <strain evidence="2">cv. Punajuju</strain>
    </source>
</reference>
<name>A0ACB8Z133_CICIN</name>
<protein>
    <submittedName>
        <fullName evidence="1">Uncharacterized protein</fullName>
    </submittedName>
</protein>
<evidence type="ECO:0000313" key="1">
    <source>
        <dbReference type="EMBL" id="KAI3691283.1"/>
    </source>
</evidence>